<keyword evidence="2" id="KW-0812">Transmembrane</keyword>
<keyword evidence="4" id="KW-1185">Reference proteome</keyword>
<feature type="region of interest" description="Disordered" evidence="1">
    <location>
        <begin position="59"/>
        <end position="99"/>
    </location>
</feature>
<gene>
    <name evidence="3" type="ORF">KV396_14760</name>
</gene>
<accession>A0ABY4ISA9</accession>
<dbReference type="RefSeq" id="WP_247956189.1">
    <property type="nucleotide sequence ID" value="NZ_CP078077.1"/>
</dbReference>
<evidence type="ECO:0000313" key="4">
    <source>
        <dbReference type="Proteomes" id="UP000831963"/>
    </source>
</evidence>
<evidence type="ECO:0008006" key="5">
    <source>
        <dbReference type="Google" id="ProtNLM"/>
    </source>
</evidence>
<name>A0ABY4ISA9_9MICO</name>
<feature type="transmembrane region" description="Helical" evidence="2">
    <location>
        <begin position="40"/>
        <end position="59"/>
    </location>
</feature>
<reference evidence="3 4" key="1">
    <citation type="submission" date="2021-06" db="EMBL/GenBank/DDBJ databases">
        <title>Genome-based taxonomic framework of Microbacterium strains isolated from marine environment, the description of four new species and reclassification of four preexisting species.</title>
        <authorList>
            <person name="Lee S.D."/>
            <person name="Kim S.-M."/>
            <person name="Byeon Y.-S."/>
            <person name="Yang H.L."/>
            <person name="Kim I.S."/>
        </authorList>
    </citation>
    <scope>NUCLEOTIDE SEQUENCE [LARGE SCALE GENOMIC DNA]</scope>
    <source>
        <strain evidence="3 4">SSW1-36</strain>
    </source>
</reference>
<evidence type="ECO:0000256" key="2">
    <source>
        <dbReference type="SAM" id="Phobius"/>
    </source>
</evidence>
<dbReference type="EMBL" id="CP078077">
    <property type="protein sequence ID" value="UPL15662.1"/>
    <property type="molecule type" value="Genomic_DNA"/>
</dbReference>
<protein>
    <recommendedName>
        <fullName evidence="5">Dioxygenase</fullName>
    </recommendedName>
</protein>
<dbReference type="Proteomes" id="UP000831963">
    <property type="component" value="Chromosome"/>
</dbReference>
<sequence length="99" mass="10317">MAARGSKSAQERTQAERARVYAARTAQHQEKIRRRVRDNVIAGVGGAVLVLAAIASQVAHAQVTAPEPTPTPSSSVEPTAPVETPAPTEAPAPEETPAE</sequence>
<feature type="region of interest" description="Disordered" evidence="1">
    <location>
        <begin position="1"/>
        <end position="31"/>
    </location>
</feature>
<keyword evidence="2" id="KW-1133">Transmembrane helix</keyword>
<proteinExistence type="predicted"/>
<feature type="compositionally biased region" description="Low complexity" evidence="1">
    <location>
        <begin position="72"/>
        <end position="99"/>
    </location>
</feature>
<feature type="compositionally biased region" description="Basic and acidic residues" evidence="1">
    <location>
        <begin position="9"/>
        <end position="19"/>
    </location>
</feature>
<evidence type="ECO:0000256" key="1">
    <source>
        <dbReference type="SAM" id="MobiDB-lite"/>
    </source>
</evidence>
<organism evidence="3 4">
    <name type="scientific">Microbacterium galbinum</name>
    <dbReference type="NCBI Taxonomy" id="2851646"/>
    <lineage>
        <taxon>Bacteria</taxon>
        <taxon>Bacillati</taxon>
        <taxon>Actinomycetota</taxon>
        <taxon>Actinomycetes</taxon>
        <taxon>Micrococcales</taxon>
        <taxon>Microbacteriaceae</taxon>
        <taxon>Microbacterium</taxon>
    </lineage>
</organism>
<keyword evidence="2" id="KW-0472">Membrane</keyword>
<evidence type="ECO:0000313" key="3">
    <source>
        <dbReference type="EMBL" id="UPL15662.1"/>
    </source>
</evidence>